<dbReference type="EMBL" id="KB305156">
    <property type="protein sequence ID" value="ELU01304.1"/>
    <property type="molecule type" value="Genomic_DNA"/>
</dbReference>
<evidence type="ECO:0000259" key="2">
    <source>
        <dbReference type="PROSITE" id="PS51406"/>
    </source>
</evidence>
<keyword evidence="1" id="KW-1015">Disulfide bond</keyword>
<evidence type="ECO:0000313" key="4">
    <source>
        <dbReference type="EnsemblMetazoa" id="CapteP101530"/>
    </source>
</evidence>
<keyword evidence="5" id="KW-1185">Reference proteome</keyword>
<sequence>IGNRNLHALTANQPHELKIDYKDIGETRFAQYSSFYVGPEMNSRFYITANSVSGDSMANHNGMQFSTKDQDHDPWSRVNCAHKGGWWYNHCHHANLNGLYLNGAYTSNYDGMDWNQWKGHFYSIQFTKMKIRPIIQFRQNS</sequence>
<dbReference type="PANTHER" id="PTHR19143">
    <property type="entry name" value="FIBRINOGEN/TENASCIN/ANGIOPOEITIN"/>
    <property type="match status" value="1"/>
</dbReference>
<dbReference type="AlphaFoldDB" id="R7U5Q0"/>
<dbReference type="PANTHER" id="PTHR19143:SF458">
    <property type="entry name" value="FIBRINOGEN C-TERMINAL DOMAIN-CONTAINING PROTEIN-RELATED"/>
    <property type="match status" value="1"/>
</dbReference>
<proteinExistence type="predicted"/>
<evidence type="ECO:0000256" key="1">
    <source>
        <dbReference type="ARBA" id="ARBA00023157"/>
    </source>
</evidence>
<dbReference type="OMA" id="GICHNAN"/>
<dbReference type="Pfam" id="PF00147">
    <property type="entry name" value="Fibrinogen_C"/>
    <property type="match status" value="1"/>
</dbReference>
<dbReference type="InterPro" id="IPR050373">
    <property type="entry name" value="Fibrinogen_C-term_domain"/>
</dbReference>
<dbReference type="STRING" id="283909.R7U5Q0"/>
<reference evidence="5" key="1">
    <citation type="submission" date="2012-12" db="EMBL/GenBank/DDBJ databases">
        <authorList>
            <person name="Hellsten U."/>
            <person name="Grimwood J."/>
            <person name="Chapman J.A."/>
            <person name="Shapiro H."/>
            <person name="Aerts A."/>
            <person name="Otillar R.P."/>
            <person name="Terry A.Y."/>
            <person name="Boore J.L."/>
            <person name="Simakov O."/>
            <person name="Marletaz F."/>
            <person name="Cho S.-J."/>
            <person name="Edsinger-Gonzales E."/>
            <person name="Havlak P."/>
            <person name="Kuo D.-H."/>
            <person name="Larsson T."/>
            <person name="Lv J."/>
            <person name="Arendt D."/>
            <person name="Savage R."/>
            <person name="Osoegawa K."/>
            <person name="de Jong P."/>
            <person name="Lindberg D.R."/>
            <person name="Seaver E.C."/>
            <person name="Weisblat D.A."/>
            <person name="Putnam N.H."/>
            <person name="Grigoriev I.V."/>
            <person name="Rokhsar D.S."/>
        </authorList>
    </citation>
    <scope>NUCLEOTIDE SEQUENCE</scope>
    <source>
        <strain evidence="5">I ESC-2004</strain>
    </source>
</reference>
<dbReference type="InterPro" id="IPR036056">
    <property type="entry name" value="Fibrinogen-like_C"/>
</dbReference>
<accession>R7U5Q0</accession>
<dbReference type="PROSITE" id="PS00514">
    <property type="entry name" value="FIBRINOGEN_C_1"/>
    <property type="match status" value="1"/>
</dbReference>
<dbReference type="InterPro" id="IPR020837">
    <property type="entry name" value="Fibrinogen_CS"/>
</dbReference>
<gene>
    <name evidence="3" type="ORF">CAPTEDRAFT_101530</name>
</gene>
<dbReference type="Proteomes" id="UP000014760">
    <property type="component" value="Unassembled WGS sequence"/>
</dbReference>
<dbReference type="EnsemblMetazoa" id="CapteT101530">
    <property type="protein sequence ID" value="CapteP101530"/>
    <property type="gene ID" value="CapteG101530"/>
</dbReference>
<dbReference type="HOGENOM" id="CLU_038628_11_0_1"/>
<dbReference type="EMBL" id="AMQN01046920">
    <property type="status" value="NOT_ANNOTATED_CDS"/>
    <property type="molecule type" value="Genomic_DNA"/>
</dbReference>
<feature type="domain" description="Fibrinogen C-terminal" evidence="2">
    <location>
        <begin position="1"/>
        <end position="135"/>
    </location>
</feature>
<dbReference type="GO" id="GO:0005615">
    <property type="term" value="C:extracellular space"/>
    <property type="evidence" value="ECO:0007669"/>
    <property type="project" value="TreeGrafter"/>
</dbReference>
<dbReference type="Gene3D" id="3.90.215.10">
    <property type="entry name" value="Gamma Fibrinogen, chain A, domain 1"/>
    <property type="match status" value="1"/>
</dbReference>
<evidence type="ECO:0000313" key="3">
    <source>
        <dbReference type="EMBL" id="ELU01304.1"/>
    </source>
</evidence>
<protein>
    <recommendedName>
        <fullName evidence="2">Fibrinogen C-terminal domain-containing protein</fullName>
    </recommendedName>
</protein>
<dbReference type="InterPro" id="IPR002181">
    <property type="entry name" value="Fibrinogen_a/b/g_C_dom"/>
</dbReference>
<reference evidence="4" key="3">
    <citation type="submission" date="2015-06" db="UniProtKB">
        <authorList>
            <consortium name="EnsemblMetazoa"/>
        </authorList>
    </citation>
    <scope>IDENTIFICATION</scope>
</reference>
<feature type="non-terminal residue" evidence="3">
    <location>
        <position position="1"/>
    </location>
</feature>
<organism evidence="3">
    <name type="scientific">Capitella teleta</name>
    <name type="common">Polychaete worm</name>
    <dbReference type="NCBI Taxonomy" id="283909"/>
    <lineage>
        <taxon>Eukaryota</taxon>
        <taxon>Metazoa</taxon>
        <taxon>Spiralia</taxon>
        <taxon>Lophotrochozoa</taxon>
        <taxon>Annelida</taxon>
        <taxon>Polychaeta</taxon>
        <taxon>Sedentaria</taxon>
        <taxon>Scolecida</taxon>
        <taxon>Capitellidae</taxon>
        <taxon>Capitella</taxon>
    </lineage>
</organism>
<dbReference type="SMART" id="SM00186">
    <property type="entry name" value="FBG"/>
    <property type="match status" value="1"/>
</dbReference>
<dbReference type="PROSITE" id="PS51406">
    <property type="entry name" value="FIBRINOGEN_C_2"/>
    <property type="match status" value="1"/>
</dbReference>
<dbReference type="OrthoDB" id="6273946at2759"/>
<dbReference type="SUPFAM" id="SSF56496">
    <property type="entry name" value="Fibrinogen C-terminal domain-like"/>
    <property type="match status" value="1"/>
</dbReference>
<name>R7U5Q0_CAPTE</name>
<dbReference type="InterPro" id="IPR014716">
    <property type="entry name" value="Fibrinogen_a/b/g_C_1"/>
</dbReference>
<evidence type="ECO:0000313" key="5">
    <source>
        <dbReference type="Proteomes" id="UP000014760"/>
    </source>
</evidence>
<reference evidence="3 5" key="2">
    <citation type="journal article" date="2013" name="Nature">
        <title>Insights into bilaterian evolution from three spiralian genomes.</title>
        <authorList>
            <person name="Simakov O."/>
            <person name="Marletaz F."/>
            <person name="Cho S.J."/>
            <person name="Edsinger-Gonzales E."/>
            <person name="Havlak P."/>
            <person name="Hellsten U."/>
            <person name="Kuo D.H."/>
            <person name="Larsson T."/>
            <person name="Lv J."/>
            <person name="Arendt D."/>
            <person name="Savage R."/>
            <person name="Osoegawa K."/>
            <person name="de Jong P."/>
            <person name="Grimwood J."/>
            <person name="Chapman J.A."/>
            <person name="Shapiro H."/>
            <person name="Aerts A."/>
            <person name="Otillar R.P."/>
            <person name="Terry A.Y."/>
            <person name="Boore J.L."/>
            <person name="Grigoriev I.V."/>
            <person name="Lindberg D.R."/>
            <person name="Seaver E.C."/>
            <person name="Weisblat D.A."/>
            <person name="Putnam N.H."/>
            <person name="Rokhsar D.S."/>
        </authorList>
    </citation>
    <scope>NUCLEOTIDE SEQUENCE</scope>
    <source>
        <strain evidence="3 5">I ESC-2004</strain>
    </source>
</reference>